<dbReference type="Proteomes" id="UP000809273">
    <property type="component" value="Unassembled WGS sequence"/>
</dbReference>
<evidence type="ECO:0000313" key="4">
    <source>
        <dbReference type="Proteomes" id="UP000809273"/>
    </source>
</evidence>
<dbReference type="PANTHER" id="PTHR43630">
    <property type="entry name" value="POLY-BETA-1,6-N-ACETYL-D-GLUCOSAMINE SYNTHASE"/>
    <property type="match status" value="1"/>
</dbReference>
<dbReference type="Pfam" id="PF00535">
    <property type="entry name" value="Glycos_transf_2"/>
    <property type="match status" value="1"/>
</dbReference>
<reference evidence="3" key="2">
    <citation type="submission" date="2021-01" db="EMBL/GenBank/DDBJ databases">
        <authorList>
            <person name="Hahn C.R."/>
            <person name="Youssef N.H."/>
            <person name="Elshahed M."/>
        </authorList>
    </citation>
    <scope>NUCLEOTIDE SEQUENCE</scope>
    <source>
        <strain evidence="3">Zod_Metabat.24</strain>
    </source>
</reference>
<dbReference type="PANTHER" id="PTHR43630:SF2">
    <property type="entry name" value="GLYCOSYLTRANSFERASE"/>
    <property type="match status" value="1"/>
</dbReference>
<dbReference type="SUPFAM" id="SSF53448">
    <property type="entry name" value="Nucleotide-diphospho-sugar transferases"/>
    <property type="match status" value="1"/>
</dbReference>
<comment type="caution">
    <text evidence="3">The sequence shown here is derived from an EMBL/GenBank/DDBJ whole genome shotgun (WGS) entry which is preliminary data.</text>
</comment>
<feature type="transmembrane region" description="Helical" evidence="1">
    <location>
        <begin position="217"/>
        <end position="241"/>
    </location>
</feature>
<evidence type="ECO:0000256" key="1">
    <source>
        <dbReference type="SAM" id="Phobius"/>
    </source>
</evidence>
<keyword evidence="1" id="KW-0812">Transmembrane</keyword>
<name>A0A9D8KDS6_9DELT</name>
<proteinExistence type="predicted"/>
<dbReference type="AlphaFoldDB" id="A0A9D8KDS6"/>
<keyword evidence="1" id="KW-1133">Transmembrane helix</keyword>
<gene>
    <name evidence="3" type="ORF">JW984_00895</name>
</gene>
<accession>A0A9D8KDS6</accession>
<keyword evidence="1" id="KW-0472">Membrane</keyword>
<evidence type="ECO:0000313" key="3">
    <source>
        <dbReference type="EMBL" id="MBN1571736.1"/>
    </source>
</evidence>
<protein>
    <submittedName>
        <fullName evidence="3">Glycosyltransferase family 2 protein</fullName>
    </submittedName>
</protein>
<dbReference type="InterPro" id="IPR029044">
    <property type="entry name" value="Nucleotide-diphossugar_trans"/>
</dbReference>
<evidence type="ECO:0000259" key="2">
    <source>
        <dbReference type="Pfam" id="PF00535"/>
    </source>
</evidence>
<sequence>MKGDKLPISVYIITKDNIRTLKKALLSVSDWADEIVAVDSGSSDGTLELLKEFTDRVYHRDWPGFREQYQHAQDLTKNRWAIFIDADEEVSPKLVEEIKDLFKNGEPEKDGYIAHRKTYFLGKWIKYGGWSRDYEIRLYKKDMGRWEGGLHAKVHLKGKVGEFKNYYLHYTYSDISDQIKTMDLYSRMAVMDMVEAKRKPSISKLILNPLFRFFRDYFFRLGFLGGIPGLVIDVTNAYYVFLKYAKLWEYWHVSRRDEEVKDK</sequence>
<dbReference type="InterPro" id="IPR001173">
    <property type="entry name" value="Glyco_trans_2-like"/>
</dbReference>
<reference evidence="3" key="1">
    <citation type="journal article" date="2021" name="Environ. Microbiol.">
        <title>Genomic characterization of three novel Desulfobacterota classes expand the metabolic and phylogenetic diversity of the phylum.</title>
        <authorList>
            <person name="Murphy C.L."/>
            <person name="Biggerstaff J."/>
            <person name="Eichhorn A."/>
            <person name="Ewing E."/>
            <person name="Shahan R."/>
            <person name="Soriano D."/>
            <person name="Stewart S."/>
            <person name="VanMol K."/>
            <person name="Walker R."/>
            <person name="Walters P."/>
            <person name="Elshahed M.S."/>
            <person name="Youssef N.H."/>
        </authorList>
    </citation>
    <scope>NUCLEOTIDE SEQUENCE</scope>
    <source>
        <strain evidence="3">Zod_Metabat.24</strain>
    </source>
</reference>
<dbReference type="EMBL" id="JAFGIX010000003">
    <property type="protein sequence ID" value="MBN1571736.1"/>
    <property type="molecule type" value="Genomic_DNA"/>
</dbReference>
<organism evidence="3 4">
    <name type="scientific">Candidatus Zymogenus saltonus</name>
    <dbReference type="NCBI Taxonomy" id="2844893"/>
    <lineage>
        <taxon>Bacteria</taxon>
        <taxon>Deltaproteobacteria</taxon>
        <taxon>Candidatus Zymogenia</taxon>
        <taxon>Candidatus Zymogeniales</taxon>
        <taxon>Candidatus Zymogenaceae</taxon>
        <taxon>Candidatus Zymogenus</taxon>
    </lineage>
</organism>
<dbReference type="Gene3D" id="3.90.550.10">
    <property type="entry name" value="Spore Coat Polysaccharide Biosynthesis Protein SpsA, Chain A"/>
    <property type="match status" value="1"/>
</dbReference>
<feature type="domain" description="Glycosyltransferase 2-like" evidence="2">
    <location>
        <begin position="9"/>
        <end position="135"/>
    </location>
</feature>
<dbReference type="CDD" id="cd02511">
    <property type="entry name" value="Beta4Glucosyltransferase"/>
    <property type="match status" value="1"/>
</dbReference>